<protein>
    <submittedName>
        <fullName evidence="1">Unannotated protein</fullName>
    </submittedName>
</protein>
<organism evidence="1">
    <name type="scientific">freshwater metagenome</name>
    <dbReference type="NCBI Taxonomy" id="449393"/>
    <lineage>
        <taxon>unclassified sequences</taxon>
        <taxon>metagenomes</taxon>
        <taxon>ecological metagenomes</taxon>
    </lineage>
</organism>
<sequence length="81" mass="9294">MISQLRSLTKRISYRALRTIRDRPKVFNTFMSAMAVAPAVRRRLVAMSDSDERSRPPRSIPLSDYGSEIEILLRLTLTVKS</sequence>
<proteinExistence type="predicted"/>
<evidence type="ECO:0000313" key="1">
    <source>
        <dbReference type="EMBL" id="CAB4890639.1"/>
    </source>
</evidence>
<dbReference type="AlphaFoldDB" id="A0A6J7FE57"/>
<name>A0A6J7FE57_9ZZZZ</name>
<accession>A0A6J7FE57</accession>
<reference evidence="1" key="1">
    <citation type="submission" date="2020-05" db="EMBL/GenBank/DDBJ databases">
        <authorList>
            <person name="Chiriac C."/>
            <person name="Salcher M."/>
            <person name="Ghai R."/>
            <person name="Kavagutti S V."/>
        </authorList>
    </citation>
    <scope>NUCLEOTIDE SEQUENCE</scope>
</reference>
<gene>
    <name evidence="1" type="ORF">UFOPK3516_00337</name>
</gene>
<dbReference type="EMBL" id="CAFBMB010000014">
    <property type="protein sequence ID" value="CAB4890639.1"/>
    <property type="molecule type" value="Genomic_DNA"/>
</dbReference>